<feature type="domain" description="HTH lysR-type" evidence="5">
    <location>
        <begin position="1"/>
        <end position="58"/>
    </location>
</feature>
<dbReference type="PANTHER" id="PTHR30126:SF78">
    <property type="entry name" value="HTH LYSR-TYPE DOMAIN-CONTAINING PROTEIN"/>
    <property type="match status" value="1"/>
</dbReference>
<dbReference type="InterPro" id="IPR005119">
    <property type="entry name" value="LysR_subst-bd"/>
</dbReference>
<dbReference type="EMBL" id="JAJEQL010000001">
    <property type="protein sequence ID" value="MCC2198352.1"/>
    <property type="molecule type" value="Genomic_DNA"/>
</dbReference>
<dbReference type="RefSeq" id="WP_227619940.1">
    <property type="nucleotide sequence ID" value="NZ_JAJEQL010000001.1"/>
</dbReference>
<keyword evidence="7" id="KW-1185">Reference proteome</keyword>
<dbReference type="Pfam" id="PF03466">
    <property type="entry name" value="LysR_substrate"/>
    <property type="match status" value="1"/>
</dbReference>
<comment type="caution">
    <text evidence="6">The sequence shown here is derived from an EMBL/GenBank/DDBJ whole genome shotgun (WGS) entry which is preliminary data.</text>
</comment>
<sequence>MDEKDLLIFLTLADTGNLTRTAEKLYLSQPTLSKRLQNMEADLGAALFLRSKQGVTLTPAGETAWEVIQRTARDLNTLREQLQMRKDTICGTLRIEVSIDYSKYRLPQVLAAYTAQCPDVTLRVSTNHSRDCLRTLQDSSVHLAIVRGEYGWDEGKILLEREPVCLIRSRENASVPLRELRYIGRDSDPEHMSMKARWLMEHKMEPDAQLNVDGLSTCVAMVNAGLGWSIVPSICLNYFDGISEPLFFADGTPLTRSTYLLYRKRESELPQVREFIRMVCAMSRH</sequence>
<evidence type="ECO:0000313" key="6">
    <source>
        <dbReference type="EMBL" id="MCC2198352.1"/>
    </source>
</evidence>
<evidence type="ECO:0000256" key="1">
    <source>
        <dbReference type="ARBA" id="ARBA00009437"/>
    </source>
</evidence>
<gene>
    <name evidence="6" type="ORF">LKD23_00975</name>
</gene>
<reference evidence="6" key="1">
    <citation type="submission" date="2021-10" db="EMBL/GenBank/DDBJ databases">
        <title>Anaerobic single-cell dispensing facilitates the cultivation of human gut bacteria.</title>
        <authorList>
            <person name="Afrizal A."/>
        </authorList>
    </citation>
    <scope>NUCLEOTIDE SEQUENCE</scope>
    <source>
        <strain evidence="6">CLA-AA-H233</strain>
    </source>
</reference>
<dbReference type="InterPro" id="IPR000847">
    <property type="entry name" value="LysR_HTH_N"/>
</dbReference>
<keyword evidence="3" id="KW-0238">DNA-binding</keyword>
<dbReference type="SUPFAM" id="SSF46785">
    <property type="entry name" value="Winged helix' DNA-binding domain"/>
    <property type="match status" value="1"/>
</dbReference>
<keyword evidence="4" id="KW-0804">Transcription</keyword>
<evidence type="ECO:0000313" key="7">
    <source>
        <dbReference type="Proteomes" id="UP001430637"/>
    </source>
</evidence>
<dbReference type="InterPro" id="IPR036388">
    <property type="entry name" value="WH-like_DNA-bd_sf"/>
</dbReference>
<dbReference type="PRINTS" id="PR00039">
    <property type="entry name" value="HTHLYSR"/>
</dbReference>
<keyword evidence="2" id="KW-0805">Transcription regulation</keyword>
<evidence type="ECO:0000256" key="4">
    <source>
        <dbReference type="ARBA" id="ARBA00023163"/>
    </source>
</evidence>
<dbReference type="Pfam" id="PF00126">
    <property type="entry name" value="HTH_1"/>
    <property type="match status" value="1"/>
</dbReference>
<evidence type="ECO:0000256" key="3">
    <source>
        <dbReference type="ARBA" id="ARBA00023125"/>
    </source>
</evidence>
<dbReference type="PANTHER" id="PTHR30126">
    <property type="entry name" value="HTH-TYPE TRANSCRIPTIONAL REGULATOR"/>
    <property type="match status" value="1"/>
</dbReference>
<dbReference type="CDD" id="cd05466">
    <property type="entry name" value="PBP2_LTTR_substrate"/>
    <property type="match status" value="1"/>
</dbReference>
<proteinExistence type="inferred from homology"/>
<dbReference type="InterPro" id="IPR036390">
    <property type="entry name" value="WH_DNA-bd_sf"/>
</dbReference>
<dbReference type="PROSITE" id="PS50931">
    <property type="entry name" value="HTH_LYSR"/>
    <property type="match status" value="1"/>
</dbReference>
<dbReference type="Gene3D" id="1.10.10.10">
    <property type="entry name" value="Winged helix-like DNA-binding domain superfamily/Winged helix DNA-binding domain"/>
    <property type="match status" value="1"/>
</dbReference>
<dbReference type="SUPFAM" id="SSF53850">
    <property type="entry name" value="Periplasmic binding protein-like II"/>
    <property type="match status" value="1"/>
</dbReference>
<comment type="similarity">
    <text evidence="1">Belongs to the LysR transcriptional regulatory family.</text>
</comment>
<name>A0ABS8F551_9FIRM</name>
<evidence type="ECO:0000259" key="5">
    <source>
        <dbReference type="PROSITE" id="PS50931"/>
    </source>
</evidence>
<organism evidence="6 7">
    <name type="scientific">Faecalibacterium butyricigenerans</name>
    <dbReference type="NCBI Taxonomy" id="1851427"/>
    <lineage>
        <taxon>Bacteria</taxon>
        <taxon>Bacillati</taxon>
        <taxon>Bacillota</taxon>
        <taxon>Clostridia</taxon>
        <taxon>Eubacteriales</taxon>
        <taxon>Oscillospiraceae</taxon>
        <taxon>Faecalibacterium</taxon>
    </lineage>
</organism>
<dbReference type="Proteomes" id="UP001430637">
    <property type="component" value="Unassembled WGS sequence"/>
</dbReference>
<protein>
    <submittedName>
        <fullName evidence="6">LysR family transcriptional regulator</fullName>
    </submittedName>
</protein>
<dbReference type="Gene3D" id="3.40.190.290">
    <property type="match status" value="1"/>
</dbReference>
<evidence type="ECO:0000256" key="2">
    <source>
        <dbReference type="ARBA" id="ARBA00023015"/>
    </source>
</evidence>
<accession>A0ABS8F551</accession>